<evidence type="ECO:0000259" key="5">
    <source>
        <dbReference type="PROSITE" id="PS50937"/>
    </source>
</evidence>
<dbReference type="InterPro" id="IPR047057">
    <property type="entry name" value="MerR_fam"/>
</dbReference>
<dbReference type="SUPFAM" id="SSF46955">
    <property type="entry name" value="Putative DNA-binding domain"/>
    <property type="match status" value="1"/>
</dbReference>
<dbReference type="CDD" id="cd01106">
    <property type="entry name" value="HTH_TipAL-Mta"/>
    <property type="match status" value="1"/>
</dbReference>
<evidence type="ECO:0000256" key="4">
    <source>
        <dbReference type="ARBA" id="ARBA00023163"/>
    </source>
</evidence>
<keyword evidence="4" id="KW-0804">Transcription</keyword>
<dbReference type="InterPro" id="IPR000551">
    <property type="entry name" value="MerR-type_HTH_dom"/>
</dbReference>
<dbReference type="OrthoDB" id="7849865at2"/>
<dbReference type="PROSITE" id="PS00552">
    <property type="entry name" value="HTH_MERR_1"/>
    <property type="match status" value="1"/>
</dbReference>
<organism evidence="6 7">
    <name type="scientific">Arthrobacter terricola</name>
    <dbReference type="NCBI Taxonomy" id="2547396"/>
    <lineage>
        <taxon>Bacteria</taxon>
        <taxon>Bacillati</taxon>
        <taxon>Actinomycetota</taxon>
        <taxon>Actinomycetes</taxon>
        <taxon>Micrococcales</taxon>
        <taxon>Micrococcaceae</taxon>
        <taxon>Arthrobacter</taxon>
    </lineage>
</organism>
<keyword evidence="3" id="KW-0238">DNA-binding</keyword>
<dbReference type="EMBL" id="SMRU01000019">
    <property type="protein sequence ID" value="TDF93413.1"/>
    <property type="molecule type" value="Genomic_DNA"/>
</dbReference>
<reference evidence="6 7" key="1">
    <citation type="submission" date="2019-03" db="EMBL/GenBank/DDBJ databases">
        <title>Whole genome sequence of Arthrobacter sp JH1-1.</title>
        <authorList>
            <person name="Trinh H.N."/>
        </authorList>
    </citation>
    <scope>NUCLEOTIDE SEQUENCE [LARGE SCALE GENOMIC DNA]</scope>
    <source>
        <strain evidence="6 7">JH1-1</strain>
    </source>
</reference>
<name>A0A4R5KDV2_9MICC</name>
<evidence type="ECO:0000313" key="6">
    <source>
        <dbReference type="EMBL" id="TDF93413.1"/>
    </source>
</evidence>
<dbReference type="RefSeq" id="WP_133205303.1">
    <property type="nucleotide sequence ID" value="NZ_SMRU01000019.1"/>
</dbReference>
<keyword evidence="2" id="KW-0805">Transcription regulation</keyword>
<feature type="domain" description="HTH merR-type" evidence="5">
    <location>
        <begin position="9"/>
        <end position="78"/>
    </location>
</feature>
<keyword evidence="1" id="KW-0678">Repressor</keyword>
<sequence length="256" mass="28756">MEQAGSGSQWTIGELAEACGVSVRALHHYDEIGLLRASRRTASGHRRYTEQDVRRLYRIRGLQMLGLQLAEVGSTLESPVDDLMSLRTLLENQLAHVRRQADQLKELEGRIGQMLTRLDGPAMPAPELFMSTLEMIAMLENHFTPEQRQELAARRAVLGADKIEDAKRRWVGLMEEGLGYVRDQTPVSDPAVRSWARAWDEIGSMFHSGEQTKAAARSMWQKEAPALSENLPWSATDLAGLMDYLAKVRHHRAAAE</sequence>
<dbReference type="GO" id="GO:0003700">
    <property type="term" value="F:DNA-binding transcription factor activity"/>
    <property type="evidence" value="ECO:0007669"/>
    <property type="project" value="InterPro"/>
</dbReference>
<dbReference type="PANTHER" id="PTHR30204">
    <property type="entry name" value="REDOX-CYCLING DRUG-SENSING TRANSCRIPTIONAL ACTIVATOR SOXR"/>
    <property type="match status" value="1"/>
</dbReference>
<evidence type="ECO:0000313" key="7">
    <source>
        <dbReference type="Proteomes" id="UP000295511"/>
    </source>
</evidence>
<proteinExistence type="predicted"/>
<evidence type="ECO:0000256" key="2">
    <source>
        <dbReference type="ARBA" id="ARBA00023015"/>
    </source>
</evidence>
<dbReference type="GO" id="GO:0003677">
    <property type="term" value="F:DNA binding"/>
    <property type="evidence" value="ECO:0007669"/>
    <property type="project" value="UniProtKB-KW"/>
</dbReference>
<evidence type="ECO:0000256" key="1">
    <source>
        <dbReference type="ARBA" id="ARBA00022491"/>
    </source>
</evidence>
<keyword evidence="7" id="KW-1185">Reference proteome</keyword>
<dbReference type="SMART" id="SM00422">
    <property type="entry name" value="HTH_MERR"/>
    <property type="match status" value="1"/>
</dbReference>
<dbReference type="AlphaFoldDB" id="A0A4R5KDV2"/>
<dbReference type="Proteomes" id="UP000295511">
    <property type="component" value="Unassembled WGS sequence"/>
</dbReference>
<dbReference type="Gene3D" id="1.10.1660.10">
    <property type="match status" value="1"/>
</dbReference>
<accession>A0A4R5KDV2</accession>
<gene>
    <name evidence="6" type="ORF">E1809_16350</name>
</gene>
<dbReference type="PRINTS" id="PR00040">
    <property type="entry name" value="HTHMERR"/>
</dbReference>
<dbReference type="InterPro" id="IPR009061">
    <property type="entry name" value="DNA-bd_dom_put_sf"/>
</dbReference>
<evidence type="ECO:0000256" key="3">
    <source>
        <dbReference type="ARBA" id="ARBA00023125"/>
    </source>
</evidence>
<dbReference type="PANTHER" id="PTHR30204:SF69">
    <property type="entry name" value="MERR-FAMILY TRANSCRIPTIONAL REGULATOR"/>
    <property type="match status" value="1"/>
</dbReference>
<comment type="caution">
    <text evidence="6">The sequence shown here is derived from an EMBL/GenBank/DDBJ whole genome shotgun (WGS) entry which is preliminary data.</text>
</comment>
<protein>
    <submittedName>
        <fullName evidence="6">MerR family transcriptional regulator</fullName>
    </submittedName>
</protein>
<dbReference type="PROSITE" id="PS50937">
    <property type="entry name" value="HTH_MERR_2"/>
    <property type="match status" value="1"/>
</dbReference>
<dbReference type="Pfam" id="PF13411">
    <property type="entry name" value="MerR_1"/>
    <property type="match status" value="1"/>
</dbReference>